<reference evidence="1 2" key="1">
    <citation type="submission" date="2023-10" db="EMBL/GenBank/DDBJ databases">
        <authorList>
            <person name="Botero Cardona J."/>
        </authorList>
    </citation>
    <scope>NUCLEOTIDE SEQUENCE [LARGE SCALE GENOMIC DNA]</scope>
    <source>
        <strain evidence="1 2">R-82641</strain>
    </source>
</reference>
<evidence type="ECO:0000313" key="2">
    <source>
        <dbReference type="Proteomes" id="UP001314200"/>
    </source>
</evidence>
<organism evidence="1 2">
    <name type="scientific">Fructobacillus cardui</name>
    <dbReference type="NCBI Taxonomy" id="2893170"/>
    <lineage>
        <taxon>Bacteria</taxon>
        <taxon>Bacillati</taxon>
        <taxon>Bacillota</taxon>
        <taxon>Bacilli</taxon>
        <taxon>Lactobacillales</taxon>
        <taxon>Lactobacillaceae</taxon>
        <taxon>Fructobacillus</taxon>
    </lineage>
</organism>
<comment type="caution">
    <text evidence="1">The sequence shown here is derived from an EMBL/GenBank/DDBJ whole genome shotgun (WGS) entry which is preliminary data.</text>
</comment>
<proteinExistence type="predicted"/>
<sequence>MLSGGRWETFEMAVKTKAERIWALYKGDEFIALGTIAEIAEQTSKRFDTLLWMTQDSYKKRPDKGNKMQLYEVEDDE</sequence>
<evidence type="ECO:0008006" key="3">
    <source>
        <dbReference type="Google" id="ProtNLM"/>
    </source>
</evidence>
<keyword evidence="2" id="KW-1185">Reference proteome</keyword>
<accession>A0ABN9Z2Z3</accession>
<evidence type="ECO:0000313" key="1">
    <source>
        <dbReference type="EMBL" id="CAK1253844.1"/>
    </source>
</evidence>
<dbReference type="Proteomes" id="UP001314200">
    <property type="component" value="Unassembled WGS sequence"/>
</dbReference>
<gene>
    <name evidence="1" type="ORF">R82641_BJNNKPBH_01450</name>
</gene>
<name>A0ABN9Z2Z3_9LACO</name>
<dbReference type="EMBL" id="CAUZLY010000013">
    <property type="protein sequence ID" value="CAK1253844.1"/>
    <property type="molecule type" value="Genomic_DNA"/>
</dbReference>
<protein>
    <recommendedName>
        <fullName evidence="3">Phage protein</fullName>
    </recommendedName>
</protein>